<keyword evidence="2" id="KW-1185">Reference proteome</keyword>
<dbReference type="PANTHER" id="PTHR47326:SF1">
    <property type="entry name" value="HTH PSQ-TYPE DOMAIN-CONTAINING PROTEIN"/>
    <property type="match status" value="1"/>
</dbReference>
<dbReference type="CTD" id="20324482"/>
<accession>A0A074Z6Z2</accession>
<protein>
    <recommendedName>
        <fullName evidence="3">Tc1-like transposase DDE domain-containing protein</fullName>
    </recommendedName>
</protein>
<dbReference type="Proteomes" id="UP000054324">
    <property type="component" value="Unassembled WGS sequence"/>
</dbReference>
<organism evidence="1 2">
    <name type="scientific">Opisthorchis viverrini</name>
    <name type="common">Southeast Asian liver fluke</name>
    <dbReference type="NCBI Taxonomy" id="6198"/>
    <lineage>
        <taxon>Eukaryota</taxon>
        <taxon>Metazoa</taxon>
        <taxon>Spiralia</taxon>
        <taxon>Lophotrochozoa</taxon>
        <taxon>Platyhelminthes</taxon>
        <taxon>Trematoda</taxon>
        <taxon>Digenea</taxon>
        <taxon>Opisthorchiida</taxon>
        <taxon>Opisthorchiata</taxon>
        <taxon>Opisthorchiidae</taxon>
        <taxon>Opisthorchis</taxon>
    </lineage>
</organism>
<dbReference type="GO" id="GO:0003676">
    <property type="term" value="F:nucleic acid binding"/>
    <property type="evidence" value="ECO:0007669"/>
    <property type="project" value="InterPro"/>
</dbReference>
<dbReference type="OrthoDB" id="10024116at2759"/>
<reference evidence="1 2" key="1">
    <citation type="submission" date="2013-11" db="EMBL/GenBank/DDBJ databases">
        <title>Opisthorchis viverrini - life in the bile duct.</title>
        <authorList>
            <person name="Young N.D."/>
            <person name="Nagarajan N."/>
            <person name="Lin S.J."/>
            <person name="Korhonen P.K."/>
            <person name="Jex A.R."/>
            <person name="Hall R.S."/>
            <person name="Safavi-Hemami H."/>
            <person name="Kaewkong W."/>
            <person name="Bertrand D."/>
            <person name="Gao S."/>
            <person name="Seet Q."/>
            <person name="Wongkham S."/>
            <person name="Teh B.T."/>
            <person name="Wongkham C."/>
            <person name="Intapan P.M."/>
            <person name="Maleewong W."/>
            <person name="Yang X."/>
            <person name="Hu M."/>
            <person name="Wang Z."/>
            <person name="Hofmann A."/>
            <person name="Sternberg P.W."/>
            <person name="Tan P."/>
            <person name="Wang J."/>
            <person name="Gasser R.B."/>
        </authorList>
    </citation>
    <scope>NUCLEOTIDE SEQUENCE [LARGE SCALE GENOMIC DNA]</scope>
</reference>
<dbReference type="PANTHER" id="PTHR47326">
    <property type="entry name" value="TRANSPOSABLE ELEMENT TC3 TRANSPOSASE-LIKE PROTEIN"/>
    <property type="match status" value="1"/>
</dbReference>
<dbReference type="Gene3D" id="3.30.420.10">
    <property type="entry name" value="Ribonuclease H-like superfamily/Ribonuclease H"/>
    <property type="match status" value="1"/>
</dbReference>
<dbReference type="RefSeq" id="XP_009174913.1">
    <property type="nucleotide sequence ID" value="XM_009176649.1"/>
</dbReference>
<dbReference type="STRING" id="6198.A0A074Z6Z2"/>
<dbReference type="KEGG" id="ovi:T265_10314"/>
<dbReference type="GeneID" id="20324482"/>
<evidence type="ECO:0008006" key="3">
    <source>
        <dbReference type="Google" id="ProtNLM"/>
    </source>
</evidence>
<dbReference type="AlphaFoldDB" id="A0A074Z6Z2"/>
<sequence length="193" mass="22577">MDRLVARYATRSQHKWGMNCSDSEEDEFRTANHVEELFTQPRANDASPNGDGTFDRPLIQVPLRIRDSYLHMLQKHVIPQLKQHKKSPTVFQQDGAPPHYSNQVITYLQEQFSGERVIARRFPNIWPAMSPDLTPLDYWFWGMIKARVYHENKPKNLAELGVCTHSYARAEHHTLVVRQGICRTEYENTIPYL</sequence>
<dbReference type="EMBL" id="KL596974">
    <property type="protein sequence ID" value="KER21342.1"/>
    <property type="molecule type" value="Genomic_DNA"/>
</dbReference>
<dbReference type="InterPro" id="IPR036397">
    <property type="entry name" value="RNaseH_sf"/>
</dbReference>
<proteinExistence type="predicted"/>
<gene>
    <name evidence="1" type="ORF">T265_10314</name>
</gene>
<evidence type="ECO:0000313" key="2">
    <source>
        <dbReference type="Proteomes" id="UP000054324"/>
    </source>
</evidence>
<evidence type="ECO:0000313" key="1">
    <source>
        <dbReference type="EMBL" id="KER21342.1"/>
    </source>
</evidence>
<name>A0A074Z6Z2_OPIVI</name>